<reference evidence="13 14" key="1">
    <citation type="submission" date="2019-02" db="EMBL/GenBank/DDBJ databases">
        <title>Deep-cultivation of Planctomycetes and their phenomic and genomic characterization uncovers novel biology.</title>
        <authorList>
            <person name="Wiegand S."/>
            <person name="Jogler M."/>
            <person name="Boedeker C."/>
            <person name="Pinto D."/>
            <person name="Vollmers J."/>
            <person name="Rivas-Marin E."/>
            <person name="Kohn T."/>
            <person name="Peeters S.H."/>
            <person name="Heuer A."/>
            <person name="Rast P."/>
            <person name="Oberbeckmann S."/>
            <person name="Bunk B."/>
            <person name="Jeske O."/>
            <person name="Meyerdierks A."/>
            <person name="Storesund J.E."/>
            <person name="Kallscheuer N."/>
            <person name="Luecker S."/>
            <person name="Lage O.M."/>
            <person name="Pohl T."/>
            <person name="Merkel B.J."/>
            <person name="Hornburger P."/>
            <person name="Mueller R.-W."/>
            <person name="Bruemmer F."/>
            <person name="Labrenz M."/>
            <person name="Spormann A.M."/>
            <person name="Op Den Camp H."/>
            <person name="Overmann J."/>
            <person name="Amann R."/>
            <person name="Jetten M.S.M."/>
            <person name="Mascher T."/>
            <person name="Medema M.H."/>
            <person name="Devos D.P."/>
            <person name="Kaster A.-K."/>
            <person name="Ovreas L."/>
            <person name="Rohde M."/>
            <person name="Galperin M.Y."/>
            <person name="Jogler C."/>
        </authorList>
    </citation>
    <scope>NUCLEOTIDE SEQUENCE [LARGE SCALE GENOMIC DNA]</scope>
    <source>
        <strain evidence="13 14">KOR34</strain>
    </source>
</reference>
<keyword evidence="9 13" id="KW-0326">Glycosidase</keyword>
<proteinExistence type="inferred from homology"/>
<dbReference type="EMBL" id="SIHJ01000001">
    <property type="protein sequence ID" value="TWT35909.1"/>
    <property type="molecule type" value="Genomic_DNA"/>
</dbReference>
<dbReference type="Pfam" id="PF00128">
    <property type="entry name" value="Alpha-amylase"/>
    <property type="match status" value="1"/>
</dbReference>
<dbReference type="GO" id="GO:0005992">
    <property type="term" value="P:trehalose biosynthetic process"/>
    <property type="evidence" value="ECO:0007669"/>
    <property type="project" value="UniProtKB-UniRule"/>
</dbReference>
<evidence type="ECO:0000256" key="11">
    <source>
        <dbReference type="NCBIfam" id="TIGR02402"/>
    </source>
</evidence>
<dbReference type="InterPro" id="IPR023214">
    <property type="entry name" value="HAD_sf"/>
</dbReference>
<dbReference type="SFLD" id="SFLDS00003">
    <property type="entry name" value="Haloacid_Dehalogenase"/>
    <property type="match status" value="1"/>
</dbReference>
<dbReference type="OrthoDB" id="226102at2"/>
<evidence type="ECO:0000313" key="13">
    <source>
        <dbReference type="EMBL" id="TWT35909.1"/>
    </source>
</evidence>
<dbReference type="AlphaFoldDB" id="A0A5C5VDD2"/>
<sequence length="864" mass="95308">MSTQHRRVLATDLDGTLIPLDGDEQNPHDLGVLADQLRTHDVSLVFVTGRHFESAFGAIEQFGLPAPETIVCDVGTSIFHREADGQFAPVAAYADHLGGLIAPLPIAELRERLSPVAGLRVQEDEKQGPFKLSYYSDADQLERLADQVQKRLDELGAPYSLIHSVDPFNNDGLLDLLPRGVSKAHALEWWIDRCGWSDQAVVFCGDSGNDYAALTAGYNAVVVANADRQLARRVHDAHRAAGWTNRLRLASGTASSGVLEGARWFGLIDPGPPPADAIGAVPVTSSTASFRVWAPTHETVGVQLDGGQRFELTKEPDGCFAGVGPAAPGDKYQYLLHGQTARPDPVSRRQPEGVHGPSEVVDANAFAWTDQTWTGVDKRDLVIYEMHPGAFTEEGTLRSAIARLPELVDLGVTAVEVMPVAQSPGKWNWGYDGVNLYAVTHNYGAPDDFRAFVDACHAAGLAVILDVVYNHLGPEGNYLSEFAPYFSRKHHTPWGAALNYDGRRSEHVRRFVVENALYWLRDLHLDGLRLDAVHFMHDDSQHTILDEIRVAVADFEQSAGRAVHLIGESNVYDERLLASVGGLKGYDAIWSDCLMHSIYTHASPDFKLTNREYHGAHNLREALDHGYLYESSQYVRVAREALGGDLPDRSYLPSLVTALQTHDSVGNHPEGKRIHQLASKEYQRSAAALMLLYPSIPLLFMGEESAVDAPFPFFADFHDRRLRRAVDKGRMAEYPHHDWKGAPLPSERQSFRMAKCHDPSLQDQAMRDWYRQLLALRKQGLAAGWLTPEAMSCAHDDSSHVFRLQYDSPAGGPTVLARLTPNHQPADPIELPIDGRVTHSSLPLDSESAGRVRLAPNHAVIVSR</sequence>
<evidence type="ECO:0000256" key="7">
    <source>
        <dbReference type="ARBA" id="ARBA00022801"/>
    </source>
</evidence>
<dbReference type="InterPro" id="IPR036412">
    <property type="entry name" value="HAD-like_sf"/>
</dbReference>
<comment type="similarity">
    <text evidence="3">Belongs to the glycosyl hydrolase 13 family.</text>
</comment>
<comment type="caution">
    <text evidence="13">The sequence shown here is derived from an EMBL/GenBank/DDBJ whole genome shotgun (WGS) entry which is preliminary data.</text>
</comment>
<dbReference type="SMART" id="SM00642">
    <property type="entry name" value="Aamy"/>
    <property type="match status" value="1"/>
</dbReference>
<evidence type="ECO:0000256" key="8">
    <source>
        <dbReference type="ARBA" id="ARBA00023277"/>
    </source>
</evidence>
<evidence type="ECO:0000256" key="10">
    <source>
        <dbReference type="ARBA" id="ARBA00034013"/>
    </source>
</evidence>
<keyword evidence="8" id="KW-0119">Carbohydrate metabolism</keyword>
<keyword evidence="14" id="KW-1185">Reference proteome</keyword>
<dbReference type="InterPro" id="IPR044901">
    <property type="entry name" value="Trehalose_TreZ_E-set_sf"/>
</dbReference>
<dbReference type="SUPFAM" id="SSF51445">
    <property type="entry name" value="(Trans)glycosidases"/>
    <property type="match status" value="1"/>
</dbReference>
<dbReference type="NCBIfam" id="TIGR01484">
    <property type="entry name" value="HAD-SF-IIB"/>
    <property type="match status" value="1"/>
</dbReference>
<dbReference type="InterPro" id="IPR013783">
    <property type="entry name" value="Ig-like_fold"/>
</dbReference>
<organism evidence="13 14">
    <name type="scientific">Posidoniimonas corsicana</name>
    <dbReference type="NCBI Taxonomy" id="1938618"/>
    <lineage>
        <taxon>Bacteria</taxon>
        <taxon>Pseudomonadati</taxon>
        <taxon>Planctomycetota</taxon>
        <taxon>Planctomycetia</taxon>
        <taxon>Pirellulales</taxon>
        <taxon>Lacipirellulaceae</taxon>
        <taxon>Posidoniimonas</taxon>
    </lineage>
</organism>
<accession>A0A5C5VDD2</accession>
<evidence type="ECO:0000256" key="1">
    <source>
        <dbReference type="ARBA" id="ARBA00004496"/>
    </source>
</evidence>
<dbReference type="Gene3D" id="3.40.50.1000">
    <property type="entry name" value="HAD superfamily/HAD-like"/>
    <property type="match status" value="1"/>
</dbReference>
<dbReference type="PANTHER" id="PTHR43651:SF11">
    <property type="entry name" value="MALTO-OLIGOSYLTREHALOSE TREHALOHYDROLASE"/>
    <property type="match status" value="1"/>
</dbReference>
<comment type="subcellular location">
    <subcellularLocation>
        <location evidence="1">Cytoplasm</location>
    </subcellularLocation>
</comment>
<evidence type="ECO:0000256" key="3">
    <source>
        <dbReference type="ARBA" id="ARBA00008061"/>
    </source>
</evidence>
<dbReference type="GO" id="GO:0005737">
    <property type="term" value="C:cytoplasm"/>
    <property type="evidence" value="ECO:0007669"/>
    <property type="project" value="UniProtKB-SubCell"/>
</dbReference>
<dbReference type="Gene3D" id="3.90.1070.10">
    <property type="match status" value="1"/>
</dbReference>
<protein>
    <recommendedName>
        <fullName evidence="5 11">Malto-oligosyltrehalose trehalohydrolase</fullName>
        <ecNumber evidence="4 11">3.2.1.141</ecNumber>
    </recommendedName>
</protein>
<dbReference type="Gene3D" id="1.10.10.760">
    <property type="entry name" value="E-set domains of sugar-utilizing enzymes"/>
    <property type="match status" value="1"/>
</dbReference>
<evidence type="ECO:0000256" key="4">
    <source>
        <dbReference type="ARBA" id="ARBA00012268"/>
    </source>
</evidence>
<evidence type="ECO:0000256" key="9">
    <source>
        <dbReference type="ARBA" id="ARBA00023295"/>
    </source>
</evidence>
<dbReference type="SUPFAM" id="SSF81296">
    <property type="entry name" value="E set domains"/>
    <property type="match status" value="1"/>
</dbReference>
<evidence type="ECO:0000313" key="14">
    <source>
        <dbReference type="Proteomes" id="UP000316714"/>
    </source>
</evidence>
<keyword evidence="7 13" id="KW-0378">Hydrolase</keyword>
<dbReference type="SFLD" id="SFLDG01141">
    <property type="entry name" value="C2.B.1:_Sucrose_Phosphatase_Li"/>
    <property type="match status" value="1"/>
</dbReference>
<evidence type="ECO:0000256" key="5">
    <source>
        <dbReference type="ARBA" id="ARBA00015938"/>
    </source>
</evidence>
<dbReference type="InterPro" id="IPR012768">
    <property type="entry name" value="Trehalose_TreZ"/>
</dbReference>
<keyword evidence="6" id="KW-0963">Cytoplasm</keyword>
<name>A0A5C5VDD2_9BACT</name>
<dbReference type="CDD" id="cd11325">
    <property type="entry name" value="AmyAc_GTHase"/>
    <property type="match status" value="1"/>
</dbReference>
<dbReference type="GO" id="GO:0033942">
    <property type="term" value="F:4-alpha-D-(1-&gt;4)-alpha-D-glucanotrehalose trehalohydrolase activity"/>
    <property type="evidence" value="ECO:0007669"/>
    <property type="project" value="UniProtKB-EC"/>
</dbReference>
<dbReference type="PANTHER" id="PTHR43651">
    <property type="entry name" value="1,4-ALPHA-GLUCAN-BRANCHING ENZYME"/>
    <property type="match status" value="1"/>
</dbReference>
<dbReference type="Pfam" id="PF05116">
    <property type="entry name" value="S6PP"/>
    <property type="match status" value="1"/>
</dbReference>
<comment type="pathway">
    <text evidence="2">Glycan biosynthesis; trehalose biosynthesis.</text>
</comment>
<dbReference type="InterPro" id="IPR006047">
    <property type="entry name" value="GH13_cat_dom"/>
</dbReference>
<comment type="catalytic activity">
    <reaction evidence="10">
        <text>hydrolysis of (1-&gt;4)-alpha-D-glucosidic linkage in 4-alpha-D-[(1-&gt;4)-alpha-D-glucanosyl]n trehalose to yield trehalose and (1-&gt;4)-alpha-D-glucan.</text>
        <dbReference type="EC" id="3.2.1.141"/>
    </reaction>
</comment>
<dbReference type="InterPro" id="IPR006380">
    <property type="entry name" value="SPP-like_dom"/>
</dbReference>
<evidence type="ECO:0000259" key="12">
    <source>
        <dbReference type="SMART" id="SM00642"/>
    </source>
</evidence>
<feature type="domain" description="Glycosyl hydrolase family 13 catalytic" evidence="12">
    <location>
        <begin position="385"/>
        <end position="730"/>
    </location>
</feature>
<dbReference type="InterPro" id="IPR017853">
    <property type="entry name" value="GH"/>
</dbReference>
<dbReference type="CDD" id="cd02853">
    <property type="entry name" value="E_set_MTHase_like_N"/>
    <property type="match status" value="1"/>
</dbReference>
<dbReference type="InterPro" id="IPR014756">
    <property type="entry name" value="Ig_E-set"/>
</dbReference>
<evidence type="ECO:0000256" key="6">
    <source>
        <dbReference type="ARBA" id="ARBA00022490"/>
    </source>
</evidence>
<dbReference type="RefSeq" id="WP_146562417.1">
    <property type="nucleotide sequence ID" value="NZ_SIHJ01000001.1"/>
</dbReference>
<gene>
    <name evidence="13" type="primary">treZ</name>
    <name evidence="13" type="ORF">KOR34_08060</name>
</gene>
<dbReference type="SUPFAM" id="SSF56784">
    <property type="entry name" value="HAD-like"/>
    <property type="match status" value="1"/>
</dbReference>
<dbReference type="Gene3D" id="2.60.40.10">
    <property type="entry name" value="Immunoglobulins"/>
    <property type="match status" value="1"/>
</dbReference>
<dbReference type="Proteomes" id="UP000316714">
    <property type="component" value="Unassembled WGS sequence"/>
</dbReference>
<dbReference type="Gene3D" id="3.20.20.80">
    <property type="entry name" value="Glycosidases"/>
    <property type="match status" value="1"/>
</dbReference>
<dbReference type="NCBIfam" id="TIGR02402">
    <property type="entry name" value="trehalose_TreZ"/>
    <property type="match status" value="1"/>
</dbReference>
<dbReference type="GO" id="GO:0016791">
    <property type="term" value="F:phosphatase activity"/>
    <property type="evidence" value="ECO:0007669"/>
    <property type="project" value="UniProtKB-ARBA"/>
</dbReference>
<dbReference type="InterPro" id="IPR006379">
    <property type="entry name" value="HAD-SF_hydro_IIB"/>
</dbReference>
<dbReference type="UniPathway" id="UPA00299"/>
<dbReference type="EC" id="3.2.1.141" evidence="4 11"/>
<evidence type="ECO:0000256" key="2">
    <source>
        <dbReference type="ARBA" id="ARBA00005199"/>
    </source>
</evidence>
<dbReference type="SFLD" id="SFLDG01140">
    <property type="entry name" value="C2.B:_Phosphomannomutase_and_P"/>
    <property type="match status" value="1"/>
</dbReference>